<dbReference type="EMBL" id="CP033228">
    <property type="protein sequence ID" value="AYO76051.1"/>
    <property type="molecule type" value="Genomic_DNA"/>
</dbReference>
<keyword evidence="1" id="KW-1133">Transmembrane helix</keyword>
<evidence type="ECO:0000313" key="2">
    <source>
        <dbReference type="EMBL" id="AYO76051.1"/>
    </source>
</evidence>
<keyword evidence="2" id="KW-0614">Plasmid</keyword>
<name>A0A3G2UTV4_SPHYA</name>
<dbReference type="Proteomes" id="UP000280708">
    <property type="component" value="Plasmid pF2"/>
</dbReference>
<reference evidence="2 3" key="1">
    <citation type="submission" date="2018-10" db="EMBL/GenBank/DDBJ databases">
        <title>Characterization and genome analysis of a novel bacterium Sphingobium yanoikuyae SJTF8 capable of degrading PAHs.</title>
        <authorList>
            <person name="Yin C."/>
            <person name="Xiong W."/>
            <person name="Liang R."/>
        </authorList>
    </citation>
    <scope>NUCLEOTIDE SEQUENCE [LARGE SCALE GENOMIC DNA]</scope>
    <source>
        <strain evidence="2 3">SJTF8</strain>
        <plasmid evidence="3">pf2</plasmid>
    </source>
</reference>
<geneLocation type="plasmid" evidence="3">
    <name>pf2</name>
</geneLocation>
<evidence type="ECO:0000313" key="3">
    <source>
        <dbReference type="Proteomes" id="UP000280708"/>
    </source>
</evidence>
<proteinExistence type="predicted"/>
<protein>
    <submittedName>
        <fullName evidence="2">Uncharacterized protein</fullName>
    </submittedName>
</protein>
<feature type="transmembrane region" description="Helical" evidence="1">
    <location>
        <begin position="12"/>
        <end position="33"/>
    </location>
</feature>
<gene>
    <name evidence="2" type="ORF">EBF16_03430</name>
</gene>
<sequence>MGPQTIAAWTQLYAAVGLLAAICSGCALLKTIYDIRTGVIAPPQGSGLSRLLWFPKVWLHFQLSYLCGFPCILAIAILYAHYIGFAEFIPS</sequence>
<keyword evidence="1" id="KW-0472">Membrane</keyword>
<evidence type="ECO:0000256" key="1">
    <source>
        <dbReference type="SAM" id="Phobius"/>
    </source>
</evidence>
<accession>A0A3G2UTV4</accession>
<dbReference type="AlphaFoldDB" id="A0A3G2UTV4"/>
<keyword evidence="1" id="KW-0812">Transmembrane</keyword>
<feature type="transmembrane region" description="Helical" evidence="1">
    <location>
        <begin position="63"/>
        <end position="85"/>
    </location>
</feature>
<organism evidence="2 3">
    <name type="scientific">Sphingobium yanoikuyae</name>
    <name type="common">Sphingomonas yanoikuyae</name>
    <dbReference type="NCBI Taxonomy" id="13690"/>
    <lineage>
        <taxon>Bacteria</taxon>
        <taxon>Pseudomonadati</taxon>
        <taxon>Pseudomonadota</taxon>
        <taxon>Alphaproteobacteria</taxon>
        <taxon>Sphingomonadales</taxon>
        <taxon>Sphingomonadaceae</taxon>
        <taxon>Sphingobium</taxon>
    </lineage>
</organism>
<dbReference type="RefSeq" id="WP_122129301.1">
    <property type="nucleotide sequence ID" value="NZ_CP033228.1"/>
</dbReference>